<accession>X1RMC5</accession>
<evidence type="ECO:0000313" key="1">
    <source>
        <dbReference type="EMBL" id="GAI81793.1"/>
    </source>
</evidence>
<comment type="caution">
    <text evidence="1">The sequence shown here is derived from an EMBL/GenBank/DDBJ whole genome shotgun (WGS) entry which is preliminary data.</text>
</comment>
<evidence type="ECO:0008006" key="2">
    <source>
        <dbReference type="Google" id="ProtNLM"/>
    </source>
</evidence>
<organism evidence="1">
    <name type="scientific">marine sediment metagenome</name>
    <dbReference type="NCBI Taxonomy" id="412755"/>
    <lineage>
        <taxon>unclassified sequences</taxon>
        <taxon>metagenomes</taxon>
        <taxon>ecological metagenomes</taxon>
    </lineage>
</organism>
<sequence>MRRTLTTVVITAFWLVMMGHLVRTEVIPFLAYGRPPTYQDLLKQLDHPTEERMGVYRGAERVGEARVAKRPLDQGGYEITSELTIEKALPLFGYSSNLALSMIARFDQEKALQTVEVKIDTFIHLHLLGTMEDGALRFKSVSGLTIPPLTVPCGNNEMFQHALLPQAGMRDLRVGKKWRINLMGGLASEVGSAEIEVKALETVDILGRKVRAFRLEQHVLGTDSTAYRSWIAEDGALLKQELPLGLAMIKEDLPRD</sequence>
<dbReference type="EMBL" id="BARW01006866">
    <property type="protein sequence ID" value="GAI81793.1"/>
    <property type="molecule type" value="Genomic_DNA"/>
</dbReference>
<protein>
    <recommendedName>
        <fullName evidence="2">DUF3108 domain-containing protein</fullName>
    </recommendedName>
</protein>
<reference evidence="1" key="1">
    <citation type="journal article" date="2014" name="Front. Microbiol.">
        <title>High frequency of phylogenetically diverse reductive dehalogenase-homologous genes in deep subseafloor sedimentary metagenomes.</title>
        <authorList>
            <person name="Kawai M."/>
            <person name="Futagami T."/>
            <person name="Toyoda A."/>
            <person name="Takaki Y."/>
            <person name="Nishi S."/>
            <person name="Hori S."/>
            <person name="Arai W."/>
            <person name="Tsubouchi T."/>
            <person name="Morono Y."/>
            <person name="Uchiyama I."/>
            <person name="Ito T."/>
            <person name="Fujiyama A."/>
            <person name="Inagaki F."/>
            <person name="Takami H."/>
        </authorList>
    </citation>
    <scope>NUCLEOTIDE SEQUENCE</scope>
    <source>
        <strain evidence="1">Expedition CK06-06</strain>
    </source>
</reference>
<dbReference type="AlphaFoldDB" id="X1RMC5"/>
<gene>
    <name evidence="1" type="ORF">S12H4_14403</name>
</gene>
<proteinExistence type="predicted"/>
<name>X1RMC5_9ZZZZ</name>